<dbReference type="PANTHER" id="PTHR35848">
    <property type="entry name" value="OXALATE-BINDING PROTEIN"/>
    <property type="match status" value="1"/>
</dbReference>
<evidence type="ECO:0000313" key="3">
    <source>
        <dbReference type="EMBL" id="MBB6647254.1"/>
    </source>
</evidence>
<feature type="domain" description="Cupin type-2" evidence="2">
    <location>
        <begin position="39"/>
        <end position="104"/>
    </location>
</feature>
<keyword evidence="4" id="KW-1185">Reference proteome</keyword>
<dbReference type="InterPro" id="IPR013096">
    <property type="entry name" value="Cupin_2"/>
</dbReference>
<protein>
    <submittedName>
        <fullName evidence="3">Cupin domain-containing protein</fullName>
    </submittedName>
</protein>
<dbReference type="Pfam" id="PF07883">
    <property type="entry name" value="Cupin_2"/>
    <property type="match status" value="1"/>
</dbReference>
<evidence type="ECO:0000259" key="2">
    <source>
        <dbReference type="Pfam" id="PF07883"/>
    </source>
</evidence>
<dbReference type="AlphaFoldDB" id="A0A7J9SJX7"/>
<reference evidence="3 4" key="1">
    <citation type="submission" date="2020-08" db="EMBL/GenBank/DDBJ databases">
        <authorList>
            <person name="Seo M.-J."/>
        </authorList>
    </citation>
    <scope>NUCLEOTIDE SEQUENCE [LARGE SCALE GENOMIC DNA]</scope>
    <source>
        <strain evidence="3 4">MBLA0160</strain>
    </source>
</reference>
<dbReference type="GO" id="GO:0046872">
    <property type="term" value="F:metal ion binding"/>
    <property type="evidence" value="ECO:0007669"/>
    <property type="project" value="UniProtKB-KW"/>
</dbReference>
<dbReference type="Gene3D" id="2.60.120.10">
    <property type="entry name" value="Jelly Rolls"/>
    <property type="match status" value="1"/>
</dbReference>
<comment type="caution">
    <text evidence="3">The sequence shown here is derived from an EMBL/GenBank/DDBJ whole genome shotgun (WGS) entry which is preliminary data.</text>
</comment>
<dbReference type="InterPro" id="IPR011051">
    <property type="entry name" value="RmlC_Cupin_sf"/>
</dbReference>
<accession>A0A7J9SJX7</accession>
<dbReference type="RefSeq" id="WP_185193636.1">
    <property type="nucleotide sequence ID" value="NZ_JACKXD010000005.1"/>
</dbReference>
<proteinExistence type="predicted"/>
<sequence length="128" mass="13798">MGYEVVDGRDVSPAEGRPCELRRLTAGTDLSTLAVNRYRADPGEKIPLKYHYHDEQEEAFYVLSGTLVVETPDGEYTVESGSLFAVTPESPHRAHNPADADAAVEVLAMGAPADEGNVYPYDPDDGGS</sequence>
<evidence type="ECO:0000256" key="1">
    <source>
        <dbReference type="ARBA" id="ARBA00022723"/>
    </source>
</evidence>
<dbReference type="Proteomes" id="UP000546257">
    <property type="component" value="Unassembled WGS sequence"/>
</dbReference>
<dbReference type="CDD" id="cd02208">
    <property type="entry name" value="cupin_RmlC-like"/>
    <property type="match status" value="1"/>
</dbReference>
<dbReference type="InterPro" id="IPR014710">
    <property type="entry name" value="RmlC-like_jellyroll"/>
</dbReference>
<dbReference type="EMBL" id="JACKXD010000005">
    <property type="protein sequence ID" value="MBB6647254.1"/>
    <property type="molecule type" value="Genomic_DNA"/>
</dbReference>
<organism evidence="3 4">
    <name type="scientific">Halobellus ruber</name>
    <dbReference type="NCBI Taxonomy" id="2761102"/>
    <lineage>
        <taxon>Archaea</taxon>
        <taxon>Methanobacteriati</taxon>
        <taxon>Methanobacteriota</taxon>
        <taxon>Stenosarchaea group</taxon>
        <taxon>Halobacteria</taxon>
        <taxon>Halobacteriales</taxon>
        <taxon>Haloferacaceae</taxon>
        <taxon>Halobellus</taxon>
    </lineage>
</organism>
<dbReference type="PANTHER" id="PTHR35848:SF9">
    <property type="entry name" value="SLL1358 PROTEIN"/>
    <property type="match status" value="1"/>
</dbReference>
<keyword evidence="1" id="KW-0479">Metal-binding</keyword>
<evidence type="ECO:0000313" key="4">
    <source>
        <dbReference type="Proteomes" id="UP000546257"/>
    </source>
</evidence>
<gene>
    <name evidence="3" type="ORF">H5V44_13340</name>
</gene>
<dbReference type="InterPro" id="IPR051610">
    <property type="entry name" value="GPI/OXD"/>
</dbReference>
<name>A0A7J9SJX7_9EURY</name>
<dbReference type="SUPFAM" id="SSF51182">
    <property type="entry name" value="RmlC-like cupins"/>
    <property type="match status" value="1"/>
</dbReference>